<sequence length="156" mass="17739">MVKSGSSCQENCNSLPEAPIHSWPWPSCTWSHLHIDFAGSLKNNTMLLFGSPDTIVSDNGPSLVSQDFESYLTQYGIHHITSSPYHPASNGLSERAVQLVKNGLKKLLMVYSSLYHWCFSLITEVQKYYKSKVDLVKPDLTTRVENNQYKQKEFHD</sequence>
<dbReference type="EnsemblMetazoa" id="Aqu2.1.39586_001">
    <property type="protein sequence ID" value="Aqu2.1.39586_001"/>
    <property type="gene ID" value="Aqu2.1.39586"/>
</dbReference>
<evidence type="ECO:0000313" key="2">
    <source>
        <dbReference type="EnsemblMetazoa" id="Aqu2.1.39586_001"/>
    </source>
</evidence>
<dbReference type="eggNOG" id="KOG0017">
    <property type="taxonomic scope" value="Eukaryota"/>
</dbReference>
<dbReference type="InterPro" id="IPR001584">
    <property type="entry name" value="Integrase_cat-core"/>
</dbReference>
<dbReference type="GO" id="GO:0015074">
    <property type="term" value="P:DNA integration"/>
    <property type="evidence" value="ECO:0007669"/>
    <property type="project" value="InterPro"/>
</dbReference>
<dbReference type="AlphaFoldDB" id="A0A1X7VHS4"/>
<reference evidence="2" key="1">
    <citation type="submission" date="2017-05" db="UniProtKB">
        <authorList>
            <consortium name="EnsemblMetazoa"/>
        </authorList>
    </citation>
    <scope>IDENTIFICATION</scope>
</reference>
<protein>
    <recommendedName>
        <fullName evidence="1">Integrase catalytic domain-containing protein</fullName>
    </recommendedName>
</protein>
<dbReference type="InterPro" id="IPR012337">
    <property type="entry name" value="RNaseH-like_sf"/>
</dbReference>
<dbReference type="SUPFAM" id="SSF53098">
    <property type="entry name" value="Ribonuclease H-like"/>
    <property type="match status" value="1"/>
</dbReference>
<dbReference type="PANTHER" id="PTHR37984">
    <property type="entry name" value="PROTEIN CBG26694"/>
    <property type="match status" value="1"/>
</dbReference>
<accession>A0A1X7VHS4</accession>
<organism evidence="2">
    <name type="scientific">Amphimedon queenslandica</name>
    <name type="common">Sponge</name>
    <dbReference type="NCBI Taxonomy" id="400682"/>
    <lineage>
        <taxon>Eukaryota</taxon>
        <taxon>Metazoa</taxon>
        <taxon>Porifera</taxon>
        <taxon>Demospongiae</taxon>
        <taxon>Heteroscleromorpha</taxon>
        <taxon>Haplosclerida</taxon>
        <taxon>Niphatidae</taxon>
        <taxon>Amphimedon</taxon>
    </lineage>
</organism>
<dbReference type="PANTHER" id="PTHR37984:SF5">
    <property type="entry name" value="PROTEIN NYNRIN-LIKE"/>
    <property type="match status" value="1"/>
</dbReference>
<feature type="domain" description="Integrase catalytic" evidence="1">
    <location>
        <begin position="41"/>
        <end position="156"/>
    </location>
</feature>
<name>A0A1X7VHS4_AMPQE</name>
<dbReference type="Pfam" id="PF00665">
    <property type="entry name" value="rve"/>
    <property type="match status" value="1"/>
</dbReference>
<dbReference type="InterPro" id="IPR036397">
    <property type="entry name" value="RNaseH_sf"/>
</dbReference>
<dbReference type="Gene3D" id="3.30.420.10">
    <property type="entry name" value="Ribonuclease H-like superfamily/Ribonuclease H"/>
    <property type="match status" value="1"/>
</dbReference>
<dbReference type="InterPro" id="IPR050951">
    <property type="entry name" value="Retrovirus_Pol_polyprotein"/>
</dbReference>
<proteinExistence type="predicted"/>
<dbReference type="InParanoid" id="A0A1X7VHS4"/>
<dbReference type="PROSITE" id="PS50994">
    <property type="entry name" value="INTEGRASE"/>
    <property type="match status" value="1"/>
</dbReference>
<dbReference type="GO" id="GO:0003676">
    <property type="term" value="F:nucleic acid binding"/>
    <property type="evidence" value="ECO:0007669"/>
    <property type="project" value="InterPro"/>
</dbReference>
<evidence type="ECO:0000259" key="1">
    <source>
        <dbReference type="PROSITE" id="PS50994"/>
    </source>
</evidence>